<evidence type="ECO:0000313" key="2">
    <source>
        <dbReference type="Proteomes" id="UP001164250"/>
    </source>
</evidence>
<reference evidence="2" key="1">
    <citation type="journal article" date="2023" name="G3 (Bethesda)">
        <title>Genome assembly and association tests identify interacting loci associated with vigor, precocity, and sex in interspecific pistachio rootstocks.</title>
        <authorList>
            <person name="Palmer W."/>
            <person name="Jacygrad E."/>
            <person name="Sagayaradj S."/>
            <person name="Cavanaugh K."/>
            <person name="Han R."/>
            <person name="Bertier L."/>
            <person name="Beede B."/>
            <person name="Kafkas S."/>
            <person name="Golino D."/>
            <person name="Preece J."/>
            <person name="Michelmore R."/>
        </authorList>
    </citation>
    <scope>NUCLEOTIDE SEQUENCE [LARGE SCALE GENOMIC DNA]</scope>
</reference>
<accession>A0ACC1AD63</accession>
<dbReference type="EMBL" id="CM047907">
    <property type="protein sequence ID" value="KAJ0084910.1"/>
    <property type="molecule type" value="Genomic_DNA"/>
</dbReference>
<gene>
    <name evidence="1" type="ORF">Patl1_30550</name>
</gene>
<proteinExistence type="predicted"/>
<organism evidence="1 2">
    <name type="scientific">Pistacia atlantica</name>
    <dbReference type="NCBI Taxonomy" id="434234"/>
    <lineage>
        <taxon>Eukaryota</taxon>
        <taxon>Viridiplantae</taxon>
        <taxon>Streptophyta</taxon>
        <taxon>Embryophyta</taxon>
        <taxon>Tracheophyta</taxon>
        <taxon>Spermatophyta</taxon>
        <taxon>Magnoliopsida</taxon>
        <taxon>eudicotyledons</taxon>
        <taxon>Gunneridae</taxon>
        <taxon>Pentapetalae</taxon>
        <taxon>rosids</taxon>
        <taxon>malvids</taxon>
        <taxon>Sapindales</taxon>
        <taxon>Anacardiaceae</taxon>
        <taxon>Pistacia</taxon>
    </lineage>
</organism>
<protein>
    <submittedName>
        <fullName evidence="1">Uncharacterized protein</fullName>
    </submittedName>
</protein>
<sequence length="237" mass="26961">MPPKRSAKVVVTRKVVQETVQVSILKGKKKTKVDTKEDDEELHLKSITIEDKEEQGKRHETVQIAVEEEPSTSLEPKTPPPAKPQEEPEREPPTLQEPEEPQPPPPTKPQEEPEQEPQQKQKKEEKDHLGNEKSKGKKRKRHSEGSGEEYKTYVFRVLKQVHPGMAISSKAMTVINNYMADMFERIANEAATLSKYNKRMTLSSREIQGAVKLVLPGDLGKHAMAEGEQSCHQLYVW</sequence>
<keyword evidence="2" id="KW-1185">Reference proteome</keyword>
<name>A0ACC1AD63_9ROSI</name>
<comment type="caution">
    <text evidence="1">The sequence shown here is derived from an EMBL/GenBank/DDBJ whole genome shotgun (WGS) entry which is preliminary data.</text>
</comment>
<evidence type="ECO:0000313" key="1">
    <source>
        <dbReference type="EMBL" id="KAJ0084910.1"/>
    </source>
</evidence>
<dbReference type="Proteomes" id="UP001164250">
    <property type="component" value="Chromosome 11"/>
</dbReference>